<protein>
    <recommendedName>
        <fullName evidence="2">histidine kinase</fullName>
        <ecNumber evidence="2">2.7.13.3</ecNumber>
    </recommendedName>
</protein>
<comment type="caution">
    <text evidence="12">The sequence shown here is derived from an EMBL/GenBank/DDBJ whole genome shotgun (WGS) entry which is preliminary data.</text>
</comment>
<feature type="transmembrane region" description="Helical" evidence="10">
    <location>
        <begin position="150"/>
        <end position="173"/>
    </location>
</feature>
<feature type="compositionally biased region" description="Low complexity" evidence="9">
    <location>
        <begin position="13"/>
        <end position="32"/>
    </location>
</feature>
<dbReference type="GO" id="GO:0046983">
    <property type="term" value="F:protein dimerization activity"/>
    <property type="evidence" value="ECO:0007669"/>
    <property type="project" value="InterPro"/>
</dbReference>
<keyword evidence="7" id="KW-0067">ATP-binding</keyword>
<reference evidence="12 13" key="1">
    <citation type="submission" date="2017-10" db="EMBL/GenBank/DDBJ databases">
        <title>The draft genome sequence of Williamsia sp. BULT 1.1 isolated from the semi-arid grassland soils from South Africa.</title>
        <authorList>
            <person name="Kabwe M.H."/>
            <person name="Govender N."/>
            <person name="Mutseka Lunga P."/>
            <person name="Vikram S."/>
            <person name="Makhalanyane T.P."/>
        </authorList>
    </citation>
    <scope>NUCLEOTIDE SEQUENCE [LARGE SCALE GENOMIC DNA]</scope>
    <source>
        <strain evidence="12 13">BULT 1.1</strain>
    </source>
</reference>
<feature type="domain" description="Signal transduction histidine kinase subgroup 3 dimerisation and phosphoacceptor" evidence="11">
    <location>
        <begin position="272"/>
        <end position="333"/>
    </location>
</feature>
<keyword evidence="10" id="KW-0472">Membrane</keyword>
<feature type="transmembrane region" description="Helical" evidence="10">
    <location>
        <begin position="193"/>
        <end position="211"/>
    </location>
</feature>
<evidence type="ECO:0000256" key="3">
    <source>
        <dbReference type="ARBA" id="ARBA00022553"/>
    </source>
</evidence>
<dbReference type="CDD" id="cd16917">
    <property type="entry name" value="HATPase_UhpB-NarQ-NarX-like"/>
    <property type="match status" value="1"/>
</dbReference>
<feature type="region of interest" description="Disordered" evidence="9">
    <location>
        <begin position="13"/>
        <end position="53"/>
    </location>
</feature>
<evidence type="ECO:0000256" key="1">
    <source>
        <dbReference type="ARBA" id="ARBA00000085"/>
    </source>
</evidence>
<keyword evidence="3" id="KW-0597">Phosphoprotein</keyword>
<evidence type="ECO:0000256" key="7">
    <source>
        <dbReference type="ARBA" id="ARBA00022840"/>
    </source>
</evidence>
<dbReference type="GO" id="GO:0005524">
    <property type="term" value="F:ATP binding"/>
    <property type="evidence" value="ECO:0007669"/>
    <property type="project" value="UniProtKB-KW"/>
</dbReference>
<dbReference type="AlphaFoldDB" id="A0A2G3PG12"/>
<dbReference type="InterPro" id="IPR050482">
    <property type="entry name" value="Sensor_HK_TwoCompSys"/>
</dbReference>
<evidence type="ECO:0000256" key="10">
    <source>
        <dbReference type="SAM" id="Phobius"/>
    </source>
</evidence>
<evidence type="ECO:0000256" key="5">
    <source>
        <dbReference type="ARBA" id="ARBA00022741"/>
    </source>
</evidence>
<evidence type="ECO:0000256" key="9">
    <source>
        <dbReference type="SAM" id="MobiDB-lite"/>
    </source>
</evidence>
<dbReference type="Proteomes" id="UP000225108">
    <property type="component" value="Unassembled WGS sequence"/>
</dbReference>
<dbReference type="SUPFAM" id="SSF55874">
    <property type="entry name" value="ATPase domain of HSP90 chaperone/DNA topoisomerase II/histidine kinase"/>
    <property type="match status" value="1"/>
</dbReference>
<dbReference type="Gene3D" id="1.20.5.1930">
    <property type="match status" value="1"/>
</dbReference>
<dbReference type="Pfam" id="PF07730">
    <property type="entry name" value="HisKA_3"/>
    <property type="match status" value="1"/>
</dbReference>
<evidence type="ECO:0000313" key="12">
    <source>
        <dbReference type="EMBL" id="PHV64754.1"/>
    </source>
</evidence>
<dbReference type="GO" id="GO:0016020">
    <property type="term" value="C:membrane"/>
    <property type="evidence" value="ECO:0007669"/>
    <property type="project" value="InterPro"/>
</dbReference>
<keyword evidence="5" id="KW-0547">Nucleotide-binding</keyword>
<keyword evidence="8" id="KW-0902">Two-component regulatory system</keyword>
<dbReference type="InterPro" id="IPR036890">
    <property type="entry name" value="HATPase_C_sf"/>
</dbReference>
<name>A0A2G3PG12_WILMA</name>
<dbReference type="GO" id="GO:0000155">
    <property type="term" value="F:phosphorelay sensor kinase activity"/>
    <property type="evidence" value="ECO:0007669"/>
    <property type="project" value="InterPro"/>
</dbReference>
<dbReference type="Gene3D" id="3.30.565.10">
    <property type="entry name" value="Histidine kinase-like ATPase, C-terminal domain"/>
    <property type="match status" value="1"/>
</dbReference>
<gene>
    <name evidence="12" type="ORF">CSW57_23550</name>
</gene>
<sequence>MIEARCRCRRYRTASAPKTTTQKPTSQPTITPRTGDSIPTSLGRWPHPTHRPRDRERVITWDDDRCQPVCCHGGVQGGAAMTKFTIDPDRRRDVAVAVAFFVLGIALYVGDLRYFFGGEPLVSVVPEWVPYVALALACAFQSLRSTRPDIALGGCLAVMVVDAFAGPTIAVWIVYSDVVYSVARYGSTQTRRAMLLANWLIAAVALTTAIAGSGDWRVALMVMLLVTALIASPASYGHAIRQHQIAAGSERARAQATEELAVREQEAAVAQERRQLARDLHDVIAGHLSGIALQTAAALETTDSTTRETVLRTVRASSVDALGEMRTMIELLSGSDDVDPPATATMARVDRLIDAARAAGSPVRATIGHSRLAPATDIAAFRIIQQAITNATVHSPGSAIEIDVQQDDSSLSIAVTNPVPDGTTAALPEAGHGITNMRMRASSVGGVLEVSVSQGRWRVSAQLPTIVLDTTAGISTTSAGSR</sequence>
<feature type="transmembrane region" description="Helical" evidence="10">
    <location>
        <begin position="218"/>
        <end position="236"/>
    </location>
</feature>
<evidence type="ECO:0000259" key="11">
    <source>
        <dbReference type="Pfam" id="PF07730"/>
    </source>
</evidence>
<keyword evidence="6" id="KW-0418">Kinase</keyword>
<proteinExistence type="predicted"/>
<keyword evidence="4" id="KW-0808">Transferase</keyword>
<feature type="transmembrane region" description="Helical" evidence="10">
    <location>
        <begin position="94"/>
        <end position="116"/>
    </location>
</feature>
<dbReference type="InterPro" id="IPR011712">
    <property type="entry name" value="Sig_transdc_His_kin_sub3_dim/P"/>
</dbReference>
<dbReference type="PANTHER" id="PTHR24421:SF10">
    <property type="entry name" value="NITRATE_NITRITE SENSOR PROTEIN NARQ"/>
    <property type="match status" value="1"/>
</dbReference>
<dbReference type="EMBL" id="PEBD01000012">
    <property type="protein sequence ID" value="PHV64754.1"/>
    <property type="molecule type" value="Genomic_DNA"/>
</dbReference>
<evidence type="ECO:0000256" key="4">
    <source>
        <dbReference type="ARBA" id="ARBA00022679"/>
    </source>
</evidence>
<dbReference type="PANTHER" id="PTHR24421">
    <property type="entry name" value="NITRATE/NITRITE SENSOR PROTEIN NARX-RELATED"/>
    <property type="match status" value="1"/>
</dbReference>
<comment type="catalytic activity">
    <reaction evidence="1">
        <text>ATP + protein L-histidine = ADP + protein N-phospho-L-histidine.</text>
        <dbReference type="EC" id="2.7.13.3"/>
    </reaction>
</comment>
<dbReference type="EC" id="2.7.13.3" evidence="2"/>
<keyword evidence="10" id="KW-0812">Transmembrane</keyword>
<evidence type="ECO:0000256" key="2">
    <source>
        <dbReference type="ARBA" id="ARBA00012438"/>
    </source>
</evidence>
<evidence type="ECO:0000256" key="8">
    <source>
        <dbReference type="ARBA" id="ARBA00023012"/>
    </source>
</evidence>
<organism evidence="12 13">
    <name type="scientific">Williamsia marianensis</name>
    <dbReference type="NCBI Taxonomy" id="85044"/>
    <lineage>
        <taxon>Bacteria</taxon>
        <taxon>Bacillati</taxon>
        <taxon>Actinomycetota</taxon>
        <taxon>Actinomycetes</taxon>
        <taxon>Mycobacteriales</taxon>
        <taxon>Nocardiaceae</taxon>
        <taxon>Williamsia</taxon>
    </lineage>
</organism>
<evidence type="ECO:0000313" key="13">
    <source>
        <dbReference type="Proteomes" id="UP000225108"/>
    </source>
</evidence>
<evidence type="ECO:0000256" key="6">
    <source>
        <dbReference type="ARBA" id="ARBA00022777"/>
    </source>
</evidence>
<accession>A0A2G3PG12</accession>
<keyword evidence="10" id="KW-1133">Transmembrane helix</keyword>